<keyword evidence="2" id="KW-1185">Reference proteome</keyword>
<gene>
    <name evidence="1" type="ORF">HYH03_009112</name>
</gene>
<dbReference type="AlphaFoldDB" id="A0A836BYX1"/>
<protein>
    <submittedName>
        <fullName evidence="1">Uncharacterized protein</fullName>
    </submittedName>
</protein>
<accession>A0A836BYX1</accession>
<evidence type="ECO:0000313" key="1">
    <source>
        <dbReference type="EMBL" id="KAG2492699.1"/>
    </source>
</evidence>
<comment type="caution">
    <text evidence="1">The sequence shown here is derived from an EMBL/GenBank/DDBJ whole genome shotgun (WGS) entry which is preliminary data.</text>
</comment>
<evidence type="ECO:0000313" key="2">
    <source>
        <dbReference type="Proteomes" id="UP000612055"/>
    </source>
</evidence>
<dbReference type="EMBL" id="JAEHOE010000043">
    <property type="protein sequence ID" value="KAG2492699.1"/>
    <property type="molecule type" value="Genomic_DNA"/>
</dbReference>
<dbReference type="Proteomes" id="UP000612055">
    <property type="component" value="Unassembled WGS sequence"/>
</dbReference>
<reference evidence="1" key="1">
    <citation type="journal article" date="2020" name="bioRxiv">
        <title>Comparative genomics of Chlamydomonas.</title>
        <authorList>
            <person name="Craig R.J."/>
            <person name="Hasan A.R."/>
            <person name="Ness R.W."/>
            <person name="Keightley P.D."/>
        </authorList>
    </citation>
    <scope>NUCLEOTIDE SEQUENCE</scope>
    <source>
        <strain evidence="1">CCAP 11/70</strain>
    </source>
</reference>
<sequence>MVSLQATLQYWWRVTRAHQLQCRFEQLGGLLHDPSTAPRAIVELIRKLNILRKHEEAIPVITGTQQMLTEKADGIDKISVEVYDTVPALAEAEAEELYDEAMKARDHIAKKFGRSMDKALPVDLGGPIEIRQLLSQLAEVANNTLVELNSPARNLNIVANSVQSMAAMCHTLHELMETPPGAAWACALDAVMDLVDELPALDAATQALAITSTVVLVAVAHLNG</sequence>
<name>A0A836BYX1_9CHLO</name>
<organism evidence="1 2">
    <name type="scientific">Edaphochlamys debaryana</name>
    <dbReference type="NCBI Taxonomy" id="47281"/>
    <lineage>
        <taxon>Eukaryota</taxon>
        <taxon>Viridiplantae</taxon>
        <taxon>Chlorophyta</taxon>
        <taxon>core chlorophytes</taxon>
        <taxon>Chlorophyceae</taxon>
        <taxon>CS clade</taxon>
        <taxon>Chlamydomonadales</taxon>
        <taxon>Chlamydomonadales incertae sedis</taxon>
        <taxon>Edaphochlamys</taxon>
    </lineage>
</organism>
<proteinExistence type="predicted"/>